<sequence length="129" mass="14377">MTLRDVTVYFCPSSVDTGSSTDCRDAISFRFMDLERWALRPELAPPLKQLLSNGRRREAGGRGERQHGGNLPIALAPVRSPHAAGACCFSSREEWPLRCLYAAATRYARQLAKRCRRICADGNCPSAEY</sequence>
<dbReference type="AlphaFoldDB" id="A0A9N8KWS1"/>
<protein>
    <submittedName>
        <fullName evidence="2">Uncharacterized protein</fullName>
    </submittedName>
</protein>
<evidence type="ECO:0000313" key="3">
    <source>
        <dbReference type="Proteomes" id="UP001154114"/>
    </source>
</evidence>
<feature type="region of interest" description="Disordered" evidence="1">
    <location>
        <begin position="51"/>
        <end position="73"/>
    </location>
</feature>
<name>A0A9N8KWS1_CHRIL</name>
<evidence type="ECO:0000313" key="2">
    <source>
        <dbReference type="EMBL" id="CAD0199967.1"/>
    </source>
</evidence>
<reference evidence="2" key="1">
    <citation type="submission" date="2021-12" db="EMBL/GenBank/DDBJ databases">
        <authorList>
            <person name="King R."/>
        </authorList>
    </citation>
    <scope>NUCLEOTIDE SEQUENCE</scope>
</reference>
<keyword evidence="3" id="KW-1185">Reference proteome</keyword>
<gene>
    <name evidence="2" type="ORF">CINC_LOCUS1656</name>
</gene>
<dbReference type="Proteomes" id="UP001154114">
    <property type="component" value="Chromosome 11"/>
</dbReference>
<dbReference type="EMBL" id="LR824014">
    <property type="protein sequence ID" value="CAD0199967.1"/>
    <property type="molecule type" value="Genomic_DNA"/>
</dbReference>
<evidence type="ECO:0000256" key="1">
    <source>
        <dbReference type="SAM" id="MobiDB-lite"/>
    </source>
</evidence>
<proteinExistence type="predicted"/>
<organism evidence="2 3">
    <name type="scientific">Chrysodeixis includens</name>
    <name type="common">Soybean looper</name>
    <name type="synonym">Pseudoplusia includens</name>
    <dbReference type="NCBI Taxonomy" id="689277"/>
    <lineage>
        <taxon>Eukaryota</taxon>
        <taxon>Metazoa</taxon>
        <taxon>Ecdysozoa</taxon>
        <taxon>Arthropoda</taxon>
        <taxon>Hexapoda</taxon>
        <taxon>Insecta</taxon>
        <taxon>Pterygota</taxon>
        <taxon>Neoptera</taxon>
        <taxon>Endopterygota</taxon>
        <taxon>Lepidoptera</taxon>
        <taxon>Glossata</taxon>
        <taxon>Ditrysia</taxon>
        <taxon>Noctuoidea</taxon>
        <taxon>Noctuidae</taxon>
        <taxon>Plusiinae</taxon>
        <taxon>Chrysodeixis</taxon>
    </lineage>
</organism>
<accession>A0A9N8KWS1</accession>
<feature type="compositionally biased region" description="Basic and acidic residues" evidence="1">
    <location>
        <begin position="55"/>
        <end position="67"/>
    </location>
</feature>